<proteinExistence type="predicted"/>
<evidence type="ECO:0000313" key="2">
    <source>
        <dbReference type="EMBL" id="KAG0261520.1"/>
    </source>
</evidence>
<sequence length="161" mass="18168">MFAATADMTTCTNPDCDAPSHHVDTLCEDHLKQAQVKRKPFNDKFNAESKRGKLILRVLLESVEGRAIVAEIEETKKWPNPSTKETTESNNERNEERTADDKTKAGLASNQDTKEENVNDVEKNKEMQEKIDELTAQLQNLQKLKDVVKEAVTILSTAEKL</sequence>
<feature type="compositionally biased region" description="Basic and acidic residues" evidence="1">
    <location>
        <begin position="85"/>
        <end position="104"/>
    </location>
</feature>
<keyword evidence="3" id="KW-1185">Reference proteome</keyword>
<evidence type="ECO:0000313" key="3">
    <source>
        <dbReference type="Proteomes" id="UP001194580"/>
    </source>
</evidence>
<dbReference type="EMBL" id="JAAAIL010002028">
    <property type="protein sequence ID" value="KAG0261520.1"/>
    <property type="molecule type" value="Genomic_DNA"/>
</dbReference>
<organism evidence="2 3">
    <name type="scientific">Linnemannia exigua</name>
    <dbReference type="NCBI Taxonomy" id="604196"/>
    <lineage>
        <taxon>Eukaryota</taxon>
        <taxon>Fungi</taxon>
        <taxon>Fungi incertae sedis</taxon>
        <taxon>Mucoromycota</taxon>
        <taxon>Mortierellomycotina</taxon>
        <taxon>Mortierellomycetes</taxon>
        <taxon>Mortierellales</taxon>
        <taxon>Mortierellaceae</taxon>
        <taxon>Linnemannia</taxon>
    </lineage>
</organism>
<comment type="caution">
    <text evidence="2">The sequence shown here is derived from an EMBL/GenBank/DDBJ whole genome shotgun (WGS) entry which is preliminary data.</text>
</comment>
<dbReference type="Proteomes" id="UP001194580">
    <property type="component" value="Unassembled WGS sequence"/>
</dbReference>
<dbReference type="AlphaFoldDB" id="A0AAD4H1Y3"/>
<protein>
    <submittedName>
        <fullName evidence="2">Uncharacterized protein</fullName>
    </submittedName>
</protein>
<evidence type="ECO:0000256" key="1">
    <source>
        <dbReference type="SAM" id="MobiDB-lite"/>
    </source>
</evidence>
<accession>A0AAD4H1Y3</accession>
<gene>
    <name evidence="2" type="ORF">BGZ95_004209</name>
</gene>
<feature type="compositionally biased region" description="Basic and acidic residues" evidence="1">
    <location>
        <begin position="112"/>
        <end position="123"/>
    </location>
</feature>
<name>A0AAD4H1Y3_9FUNG</name>
<reference evidence="2" key="1">
    <citation type="journal article" date="2020" name="Fungal Divers.">
        <title>Resolving the Mortierellaceae phylogeny through synthesis of multi-gene phylogenetics and phylogenomics.</title>
        <authorList>
            <person name="Vandepol N."/>
            <person name="Liber J."/>
            <person name="Desiro A."/>
            <person name="Na H."/>
            <person name="Kennedy M."/>
            <person name="Barry K."/>
            <person name="Grigoriev I.V."/>
            <person name="Miller A.N."/>
            <person name="O'Donnell K."/>
            <person name="Stajich J.E."/>
            <person name="Bonito G."/>
        </authorList>
    </citation>
    <scope>NUCLEOTIDE SEQUENCE</scope>
    <source>
        <strain evidence="2">NRRL 28262</strain>
    </source>
</reference>
<feature type="region of interest" description="Disordered" evidence="1">
    <location>
        <begin position="71"/>
        <end position="123"/>
    </location>
</feature>